<keyword evidence="5" id="KW-1185">Reference proteome</keyword>
<accession>A0A197JFI3</accession>
<dbReference type="PANTHER" id="PTHR11895">
    <property type="entry name" value="TRANSAMIDASE"/>
    <property type="match status" value="1"/>
</dbReference>
<organism evidence="4 5">
    <name type="scientific">Linnemannia elongata AG-77</name>
    <dbReference type="NCBI Taxonomy" id="1314771"/>
    <lineage>
        <taxon>Eukaryota</taxon>
        <taxon>Fungi</taxon>
        <taxon>Fungi incertae sedis</taxon>
        <taxon>Mucoromycota</taxon>
        <taxon>Mortierellomycotina</taxon>
        <taxon>Mortierellomycetes</taxon>
        <taxon>Mortierellales</taxon>
        <taxon>Mortierellaceae</taxon>
        <taxon>Linnemannia</taxon>
    </lineage>
</organism>
<evidence type="ECO:0000313" key="5">
    <source>
        <dbReference type="Proteomes" id="UP000078512"/>
    </source>
</evidence>
<evidence type="ECO:0000256" key="1">
    <source>
        <dbReference type="ARBA" id="ARBA00009199"/>
    </source>
</evidence>
<dbReference type="InterPro" id="IPR036928">
    <property type="entry name" value="AS_sf"/>
</dbReference>
<dbReference type="STRING" id="1314771.A0A197JFI3"/>
<dbReference type="Gene3D" id="3.90.1300.10">
    <property type="entry name" value="Amidase signature (AS) domain"/>
    <property type="match status" value="1"/>
</dbReference>
<name>A0A197JFI3_9FUNG</name>
<dbReference type="SUPFAM" id="SSF75304">
    <property type="entry name" value="Amidase signature (AS) enzymes"/>
    <property type="match status" value="1"/>
</dbReference>
<feature type="region of interest" description="Disordered" evidence="2">
    <location>
        <begin position="262"/>
        <end position="281"/>
    </location>
</feature>
<dbReference type="AlphaFoldDB" id="A0A197JFI3"/>
<dbReference type="InterPro" id="IPR000120">
    <property type="entry name" value="Amidase"/>
</dbReference>
<feature type="domain" description="Amidase" evidence="3">
    <location>
        <begin position="149"/>
        <end position="608"/>
    </location>
</feature>
<evidence type="ECO:0000256" key="2">
    <source>
        <dbReference type="SAM" id="MobiDB-lite"/>
    </source>
</evidence>
<comment type="similarity">
    <text evidence="1">Belongs to the amidase family.</text>
</comment>
<dbReference type="InterPro" id="IPR023631">
    <property type="entry name" value="Amidase_dom"/>
</dbReference>
<dbReference type="OrthoDB" id="566138at2759"/>
<proteinExistence type="inferred from homology"/>
<dbReference type="PANTHER" id="PTHR11895:SF67">
    <property type="entry name" value="AMIDASE DOMAIN-CONTAINING PROTEIN"/>
    <property type="match status" value="1"/>
</dbReference>
<dbReference type="Pfam" id="PF01425">
    <property type="entry name" value="Amidase"/>
    <property type="match status" value="1"/>
</dbReference>
<reference evidence="4 5" key="1">
    <citation type="submission" date="2016-05" db="EMBL/GenBank/DDBJ databases">
        <title>Genome sequencing reveals origins of a unique bacterial endosymbiosis in the earliest lineages of terrestrial Fungi.</title>
        <authorList>
            <consortium name="DOE Joint Genome Institute"/>
            <person name="Uehling J."/>
            <person name="Gryganskyi A."/>
            <person name="Hameed K."/>
            <person name="Tschaplinski T."/>
            <person name="Misztal P."/>
            <person name="Wu S."/>
            <person name="Desiro A."/>
            <person name="Vande Pol N."/>
            <person name="Du Z.-Y."/>
            <person name="Zienkiewicz A."/>
            <person name="Zienkiewicz K."/>
            <person name="Morin E."/>
            <person name="Tisserant E."/>
            <person name="Splivallo R."/>
            <person name="Hainaut M."/>
            <person name="Henrissat B."/>
            <person name="Ohm R."/>
            <person name="Kuo A."/>
            <person name="Yan J."/>
            <person name="Lipzen A."/>
            <person name="Nolan M."/>
            <person name="Labutti K."/>
            <person name="Barry K."/>
            <person name="Goldstein A."/>
            <person name="Labbe J."/>
            <person name="Schadt C."/>
            <person name="Tuskan G."/>
            <person name="Grigoriev I."/>
            <person name="Martin F."/>
            <person name="Vilgalys R."/>
            <person name="Bonito G."/>
        </authorList>
    </citation>
    <scope>NUCLEOTIDE SEQUENCE [LARGE SCALE GENOMIC DNA]</scope>
    <source>
        <strain evidence="4 5">AG-77</strain>
    </source>
</reference>
<dbReference type="EMBL" id="KV442106">
    <property type="protein sequence ID" value="OAQ23885.1"/>
    <property type="molecule type" value="Genomic_DNA"/>
</dbReference>
<sequence length="634" mass="68653">MAHNTTPSSSTYNLVDPKTPIVSGRLLAFLTNFLELVGEPLGVTSYLCADAGLYVLRNKDYTEPPTTMPVWTPVNKMIQSAVADPKTNTVTAQDYLTALQHDADAQAAKTAGVKAAAGGEDNHRFLTCRDFYVAYKSGHCTPTKVAEQLIERIQASSEISPSLGAVWNWNKEKIVKQAQDSTARYQNGTPLSIVDGVPVIVKDEVDIEGFETGVGTSYINKGNPAKEDAHLVALLRSHGAIIIGKSTMHEIGLGITNFNPSTTTPRNPYGPAHSTGGSSGGSGAAVGSGLCPIAIGCDGGGSVRIPSSYCGIYGLKPTQGRISGRGEYPLAPTVAISGPMCASMEDLSIVYAIIAGRDNQDPNSLLQPTAVLPSPTNLISSPQKGQLQGLRIGIYRRWFEDVTHPEIAQVCYKMLDSLVKDHGAVLVDIEIPELFENGKAHNITISGEMLSKISTGRKKLNHQSRLELAMVASLRIQDYVKAQQQRTRSIRFLESLFGHKENDPHHHAQYPCLGGHEAGVVDVIVTPTIANLPPKVHPGAESHGESNYLNTVKGMQYMMMANFTGIPGITAVAGYTAEEYKHINGDRYETGLPIGIQFMSQWWDEKRLIHVANVCEQVLETRQKPKIWLGDYVL</sequence>
<evidence type="ECO:0000259" key="3">
    <source>
        <dbReference type="Pfam" id="PF01425"/>
    </source>
</evidence>
<dbReference type="PROSITE" id="PS00571">
    <property type="entry name" value="AMIDASES"/>
    <property type="match status" value="1"/>
</dbReference>
<evidence type="ECO:0000313" key="4">
    <source>
        <dbReference type="EMBL" id="OAQ23885.1"/>
    </source>
</evidence>
<dbReference type="GO" id="GO:0003824">
    <property type="term" value="F:catalytic activity"/>
    <property type="evidence" value="ECO:0007669"/>
    <property type="project" value="InterPro"/>
</dbReference>
<dbReference type="InterPro" id="IPR020556">
    <property type="entry name" value="Amidase_CS"/>
</dbReference>
<protein>
    <submittedName>
        <fullName evidence="4">Amidase signature enzyme</fullName>
    </submittedName>
</protein>
<dbReference type="Proteomes" id="UP000078512">
    <property type="component" value="Unassembled WGS sequence"/>
</dbReference>
<gene>
    <name evidence="4" type="ORF">K457DRAFT_159053</name>
</gene>